<dbReference type="EMBL" id="LXQA010448993">
    <property type="protein sequence ID" value="MCI52552.1"/>
    <property type="molecule type" value="Genomic_DNA"/>
</dbReference>
<comment type="caution">
    <text evidence="1">The sequence shown here is derived from an EMBL/GenBank/DDBJ whole genome shotgun (WGS) entry which is preliminary data.</text>
</comment>
<dbReference type="Proteomes" id="UP000265520">
    <property type="component" value="Unassembled WGS sequence"/>
</dbReference>
<organism evidence="1 2">
    <name type="scientific">Trifolium medium</name>
    <dbReference type="NCBI Taxonomy" id="97028"/>
    <lineage>
        <taxon>Eukaryota</taxon>
        <taxon>Viridiplantae</taxon>
        <taxon>Streptophyta</taxon>
        <taxon>Embryophyta</taxon>
        <taxon>Tracheophyta</taxon>
        <taxon>Spermatophyta</taxon>
        <taxon>Magnoliopsida</taxon>
        <taxon>eudicotyledons</taxon>
        <taxon>Gunneridae</taxon>
        <taxon>Pentapetalae</taxon>
        <taxon>rosids</taxon>
        <taxon>fabids</taxon>
        <taxon>Fabales</taxon>
        <taxon>Fabaceae</taxon>
        <taxon>Papilionoideae</taxon>
        <taxon>50 kb inversion clade</taxon>
        <taxon>NPAAA clade</taxon>
        <taxon>Hologalegina</taxon>
        <taxon>IRL clade</taxon>
        <taxon>Trifolieae</taxon>
        <taxon>Trifolium</taxon>
    </lineage>
</organism>
<feature type="non-terminal residue" evidence="1">
    <location>
        <position position="97"/>
    </location>
</feature>
<feature type="non-terminal residue" evidence="1">
    <location>
        <position position="1"/>
    </location>
</feature>
<reference evidence="1 2" key="1">
    <citation type="journal article" date="2018" name="Front. Plant Sci.">
        <title>Red Clover (Trifolium pratense) and Zigzag Clover (T. medium) - A Picture of Genomic Similarities and Differences.</title>
        <authorList>
            <person name="Dluhosova J."/>
            <person name="Istvanek J."/>
            <person name="Nedelnik J."/>
            <person name="Repkova J."/>
        </authorList>
    </citation>
    <scope>NUCLEOTIDE SEQUENCE [LARGE SCALE GENOMIC DNA]</scope>
    <source>
        <strain evidence="2">cv. 10/8</strain>
        <tissue evidence="1">Leaf</tissue>
    </source>
</reference>
<protein>
    <submittedName>
        <fullName evidence="1">Uncharacterized protein</fullName>
    </submittedName>
</protein>
<sequence length="97" mass="11231">EAMTYRQQFPPAPFYPRFPSLEAWTEYRRADQIEYETIMNRNKAVFYEQYGAHMRAQEEEMDDAASAAAANASSPEFTFSELGLDDPATFNNFLNQD</sequence>
<evidence type="ECO:0000313" key="2">
    <source>
        <dbReference type="Proteomes" id="UP000265520"/>
    </source>
</evidence>
<evidence type="ECO:0000313" key="1">
    <source>
        <dbReference type="EMBL" id="MCI52552.1"/>
    </source>
</evidence>
<name>A0A392SVS3_9FABA</name>
<proteinExistence type="predicted"/>
<keyword evidence="2" id="KW-1185">Reference proteome</keyword>
<accession>A0A392SVS3</accession>
<dbReference type="AlphaFoldDB" id="A0A392SVS3"/>